<dbReference type="PANTHER" id="PTHR24276:SF98">
    <property type="entry name" value="FI18310P1-RELATED"/>
    <property type="match status" value="1"/>
</dbReference>
<evidence type="ECO:0000256" key="5">
    <source>
        <dbReference type="ARBA" id="ARBA00024195"/>
    </source>
</evidence>
<gene>
    <name evidence="7" type="ORF">CHIRRI_LOCUS4803</name>
</gene>
<keyword evidence="4" id="KW-1015">Disulfide bond</keyword>
<dbReference type="EMBL" id="OU895878">
    <property type="protein sequence ID" value="CAG9801883.1"/>
    <property type="molecule type" value="Genomic_DNA"/>
</dbReference>
<dbReference type="PANTHER" id="PTHR24276">
    <property type="entry name" value="POLYSERASE-RELATED"/>
    <property type="match status" value="1"/>
</dbReference>
<dbReference type="PRINTS" id="PR00722">
    <property type="entry name" value="CHYMOTRYPSIN"/>
</dbReference>
<dbReference type="InterPro" id="IPR009003">
    <property type="entry name" value="Peptidase_S1_PA"/>
</dbReference>
<dbReference type="GO" id="GO:0004252">
    <property type="term" value="F:serine-type endopeptidase activity"/>
    <property type="evidence" value="ECO:0007669"/>
    <property type="project" value="InterPro"/>
</dbReference>
<dbReference type="Gene3D" id="2.40.10.10">
    <property type="entry name" value="Trypsin-like serine proteases"/>
    <property type="match status" value="1"/>
</dbReference>
<reference evidence="7" key="2">
    <citation type="submission" date="2022-10" db="EMBL/GenBank/DDBJ databases">
        <authorList>
            <consortium name="ENA_rothamsted_submissions"/>
            <consortium name="culmorum"/>
            <person name="King R."/>
        </authorList>
    </citation>
    <scope>NUCLEOTIDE SEQUENCE</scope>
</reference>
<dbReference type="GO" id="GO:0006508">
    <property type="term" value="P:proteolysis"/>
    <property type="evidence" value="ECO:0007669"/>
    <property type="project" value="UniProtKB-KW"/>
</dbReference>
<dbReference type="SUPFAM" id="SSF50494">
    <property type="entry name" value="Trypsin-like serine proteases"/>
    <property type="match status" value="1"/>
</dbReference>
<dbReference type="Proteomes" id="UP001153620">
    <property type="component" value="Chromosome 2"/>
</dbReference>
<keyword evidence="3" id="KW-0720">Serine protease</keyword>
<dbReference type="AlphaFoldDB" id="A0A9N9RSW8"/>
<dbReference type="InterPro" id="IPR050430">
    <property type="entry name" value="Peptidase_S1"/>
</dbReference>
<evidence type="ECO:0000313" key="7">
    <source>
        <dbReference type="EMBL" id="CAG9801883.1"/>
    </source>
</evidence>
<dbReference type="Pfam" id="PF00089">
    <property type="entry name" value="Trypsin"/>
    <property type="match status" value="1"/>
</dbReference>
<sequence length="325" mass="35766">MLGNLNQRGILRIYFIIPTLTFIKTTINNVQNCYLLISLYRYFIKMKLCFCLISLSLFCFVSADSGEETSTFEITGNPENVEDFVFKGKELKLKGPRLQISSGNQASDTQFPYVAELAINTATGGFLCTGSLIGRNWILTAKHCIEGKTVTSIRASLGSADRQGTRTQILVKAVSYTVSADIALFRLETSAPISDTIKTVRIPKITRIFSNFENYDFTAIGWGMVSPGVFSRFLQYTNFKTLPSASCPLVNVGQYYLCSQPPTGTSQLLGGDSGGPGVIVETDGIETQIAVNVAYVTSGTNIWQKSTRVSNFLVWIFTQTGIIYI</sequence>
<dbReference type="SMART" id="SM00020">
    <property type="entry name" value="Tryp_SPc"/>
    <property type="match status" value="1"/>
</dbReference>
<reference evidence="7" key="1">
    <citation type="submission" date="2022-01" db="EMBL/GenBank/DDBJ databases">
        <authorList>
            <person name="King R."/>
        </authorList>
    </citation>
    <scope>NUCLEOTIDE SEQUENCE</scope>
</reference>
<evidence type="ECO:0000256" key="1">
    <source>
        <dbReference type="ARBA" id="ARBA00022670"/>
    </source>
</evidence>
<protein>
    <recommendedName>
        <fullName evidence="6">Peptidase S1 domain-containing protein</fullName>
    </recommendedName>
</protein>
<feature type="domain" description="Peptidase S1" evidence="6">
    <location>
        <begin position="100"/>
        <end position="321"/>
    </location>
</feature>
<evidence type="ECO:0000256" key="2">
    <source>
        <dbReference type="ARBA" id="ARBA00022801"/>
    </source>
</evidence>
<keyword evidence="1" id="KW-0645">Protease</keyword>
<evidence type="ECO:0000259" key="6">
    <source>
        <dbReference type="PROSITE" id="PS50240"/>
    </source>
</evidence>
<dbReference type="PROSITE" id="PS50240">
    <property type="entry name" value="TRYPSIN_DOM"/>
    <property type="match status" value="1"/>
</dbReference>
<proteinExistence type="inferred from homology"/>
<dbReference type="OrthoDB" id="10059102at2759"/>
<dbReference type="InterPro" id="IPR001314">
    <property type="entry name" value="Peptidase_S1A"/>
</dbReference>
<comment type="similarity">
    <text evidence="5">Belongs to the peptidase S1 family. CLIP subfamily.</text>
</comment>
<evidence type="ECO:0000313" key="8">
    <source>
        <dbReference type="Proteomes" id="UP001153620"/>
    </source>
</evidence>
<dbReference type="InterPro" id="IPR043504">
    <property type="entry name" value="Peptidase_S1_PA_chymotrypsin"/>
</dbReference>
<dbReference type="InterPro" id="IPR001254">
    <property type="entry name" value="Trypsin_dom"/>
</dbReference>
<organism evidence="7 8">
    <name type="scientific">Chironomus riparius</name>
    <dbReference type="NCBI Taxonomy" id="315576"/>
    <lineage>
        <taxon>Eukaryota</taxon>
        <taxon>Metazoa</taxon>
        <taxon>Ecdysozoa</taxon>
        <taxon>Arthropoda</taxon>
        <taxon>Hexapoda</taxon>
        <taxon>Insecta</taxon>
        <taxon>Pterygota</taxon>
        <taxon>Neoptera</taxon>
        <taxon>Endopterygota</taxon>
        <taxon>Diptera</taxon>
        <taxon>Nematocera</taxon>
        <taxon>Chironomoidea</taxon>
        <taxon>Chironomidae</taxon>
        <taxon>Chironominae</taxon>
        <taxon>Chironomus</taxon>
    </lineage>
</organism>
<accession>A0A9N9RSW8</accession>
<evidence type="ECO:0000256" key="3">
    <source>
        <dbReference type="ARBA" id="ARBA00022825"/>
    </source>
</evidence>
<evidence type="ECO:0000256" key="4">
    <source>
        <dbReference type="ARBA" id="ARBA00023157"/>
    </source>
</evidence>
<name>A0A9N9RSW8_9DIPT</name>
<keyword evidence="2" id="KW-0378">Hydrolase</keyword>
<keyword evidence="8" id="KW-1185">Reference proteome</keyword>